<keyword evidence="3 9" id="KW-0813">Transport</keyword>
<dbReference type="InterPro" id="IPR035906">
    <property type="entry name" value="MetI-like_sf"/>
</dbReference>
<evidence type="ECO:0000313" key="13">
    <source>
        <dbReference type="Proteomes" id="UP000236740"/>
    </source>
</evidence>
<dbReference type="KEGG" id="hlm:DV707_15125"/>
<keyword evidence="8 9" id="KW-0472">Membrane</keyword>
<keyword evidence="6 9" id="KW-0812">Transmembrane</keyword>
<comment type="subcellular location">
    <subcellularLocation>
        <location evidence="1 9">Cell membrane</location>
        <topology evidence="1 9">Multi-pass membrane protein</topology>
    </subcellularLocation>
</comment>
<feature type="transmembrane region" description="Helical" evidence="9">
    <location>
        <begin position="81"/>
        <end position="109"/>
    </location>
</feature>
<dbReference type="RefSeq" id="WP_103993207.1">
    <property type="nucleotide sequence ID" value="NZ_CP031312.1"/>
</dbReference>
<sequence length="291" mass="32512">MATADGPQQPDSRLSKTTRERLVSVGRHAALLVWSFVVLFPLYWIVSMSLKPPSAAISLPPDWIFLPTVYNYLQLLQQSSFVYAFFNSVFMVSASVILVLLIGVPAAYVLSRYDIPKQRDVLVWILSSRMLPPVAVIIPFFVIFRALNLYDTRVGMIFMYITINISLVVWVMKAFFDGIPETLEEAARVDGATRFQAFRKVILPAAKPGIFSVAIISFIFAWIELLFSLVLTNNNAVTVTMQVYQFIGVRQIEWGMLAAATTATIIPVVIFVIAVNKYLAAGLSFGVVIKE</sequence>
<feature type="transmembrane region" description="Helical" evidence="9">
    <location>
        <begin position="156"/>
        <end position="176"/>
    </location>
</feature>
<evidence type="ECO:0000313" key="12">
    <source>
        <dbReference type="EMBL" id="SEG75494.1"/>
    </source>
</evidence>
<evidence type="ECO:0000259" key="10">
    <source>
        <dbReference type="PROSITE" id="PS50928"/>
    </source>
</evidence>
<evidence type="ECO:0000256" key="6">
    <source>
        <dbReference type="ARBA" id="ARBA00022692"/>
    </source>
</evidence>
<feature type="transmembrane region" description="Helical" evidence="9">
    <location>
        <begin position="29"/>
        <end position="46"/>
    </location>
</feature>
<keyword evidence="4" id="KW-1003">Cell membrane</keyword>
<evidence type="ECO:0000256" key="4">
    <source>
        <dbReference type="ARBA" id="ARBA00022475"/>
    </source>
</evidence>
<dbReference type="EMBL" id="FNVN01000009">
    <property type="protein sequence ID" value="SEG75494.1"/>
    <property type="molecule type" value="Genomic_DNA"/>
</dbReference>
<keyword evidence="7 9" id="KW-1133">Transmembrane helix</keyword>
<dbReference type="EMBL" id="CP031312">
    <property type="protein sequence ID" value="QCC49088.1"/>
    <property type="molecule type" value="Genomic_DNA"/>
</dbReference>
<dbReference type="GO" id="GO:0055085">
    <property type="term" value="P:transmembrane transport"/>
    <property type="evidence" value="ECO:0007669"/>
    <property type="project" value="InterPro"/>
</dbReference>
<feature type="transmembrane region" description="Helical" evidence="9">
    <location>
        <begin position="121"/>
        <end position="144"/>
    </location>
</feature>
<dbReference type="SUPFAM" id="SSF161098">
    <property type="entry name" value="MetI-like"/>
    <property type="match status" value="1"/>
</dbReference>
<reference evidence="11 14" key="2">
    <citation type="journal article" date="2019" name="Nat. Commun.">
        <title>A new type of DNA phosphorothioation-based antiviral system in archaea.</title>
        <authorList>
            <person name="Xiong L."/>
            <person name="Liu S."/>
            <person name="Chen S."/>
            <person name="Xiao Y."/>
            <person name="Zhu B."/>
            <person name="Gao Y."/>
            <person name="Zhang Y."/>
            <person name="Chen B."/>
            <person name="Luo J."/>
            <person name="Deng Z."/>
            <person name="Chen X."/>
            <person name="Wang L."/>
            <person name="Chen S."/>
        </authorList>
    </citation>
    <scope>NUCLEOTIDE SEQUENCE [LARGE SCALE GENOMIC DNA]</scope>
    <source>
        <strain evidence="11 14">CGMCC 1.10331</strain>
        <plasmid evidence="11 14">unnamed1</plasmid>
    </source>
</reference>
<dbReference type="InterPro" id="IPR050901">
    <property type="entry name" value="BP-dep_ABC_trans_perm"/>
</dbReference>
<evidence type="ECO:0000313" key="11">
    <source>
        <dbReference type="EMBL" id="QCC49088.1"/>
    </source>
</evidence>
<comment type="similarity">
    <text evidence="2">Belongs to the binding-protein-dependent transport system permease family. MalFG subfamily.</text>
</comment>
<feature type="domain" description="ABC transmembrane type-1" evidence="10">
    <location>
        <begin position="85"/>
        <end position="275"/>
    </location>
</feature>
<dbReference type="Pfam" id="PF00528">
    <property type="entry name" value="BPD_transp_1"/>
    <property type="match status" value="1"/>
</dbReference>
<dbReference type="Proteomes" id="UP000236740">
    <property type="component" value="Unassembled WGS sequence"/>
</dbReference>
<evidence type="ECO:0000256" key="3">
    <source>
        <dbReference type="ARBA" id="ARBA00022448"/>
    </source>
</evidence>
<evidence type="ECO:0000313" key="14">
    <source>
        <dbReference type="Proteomes" id="UP000296733"/>
    </source>
</evidence>
<protein>
    <submittedName>
        <fullName evidence="12">Carbohydrate ABC transporter membrane protein 2, CUT1 family</fullName>
    </submittedName>
    <submittedName>
        <fullName evidence="11">Carbohydrate ABC transporter permease</fullName>
    </submittedName>
</protein>
<keyword evidence="11" id="KW-0614">Plasmid</keyword>
<evidence type="ECO:0000256" key="1">
    <source>
        <dbReference type="ARBA" id="ARBA00004651"/>
    </source>
</evidence>
<dbReference type="AlphaFoldDB" id="A0A1H6CR82"/>
<dbReference type="GeneID" id="39859450"/>
<feature type="transmembrane region" description="Helical" evidence="9">
    <location>
        <begin position="252"/>
        <end position="275"/>
    </location>
</feature>
<dbReference type="Gene3D" id="1.10.3720.10">
    <property type="entry name" value="MetI-like"/>
    <property type="match status" value="1"/>
</dbReference>
<proteinExistence type="inferred from homology"/>
<keyword evidence="13" id="KW-1185">Reference proteome</keyword>
<name>A0A1H6CR82_9EURY</name>
<gene>
    <name evidence="11" type="ORF">DV707_15125</name>
    <name evidence="12" type="ORF">SAMN04488133_3672</name>
</gene>
<geneLocation type="plasmid" evidence="11">
    <name>unnamed1</name>
</geneLocation>
<keyword evidence="5" id="KW-0762">Sugar transport</keyword>
<dbReference type="GO" id="GO:0005886">
    <property type="term" value="C:plasma membrane"/>
    <property type="evidence" value="ECO:0007669"/>
    <property type="project" value="UniProtKB-SubCell"/>
</dbReference>
<evidence type="ECO:0000256" key="8">
    <source>
        <dbReference type="ARBA" id="ARBA00023136"/>
    </source>
</evidence>
<evidence type="ECO:0000256" key="2">
    <source>
        <dbReference type="ARBA" id="ARBA00009047"/>
    </source>
</evidence>
<accession>A0A1H6CR82</accession>
<evidence type="ECO:0000256" key="7">
    <source>
        <dbReference type="ARBA" id="ARBA00022989"/>
    </source>
</evidence>
<dbReference type="InterPro" id="IPR000515">
    <property type="entry name" value="MetI-like"/>
</dbReference>
<dbReference type="Proteomes" id="UP000296733">
    <property type="component" value="Plasmid unnamed1"/>
</dbReference>
<dbReference type="OrthoDB" id="11163at2157"/>
<feature type="transmembrane region" description="Helical" evidence="9">
    <location>
        <begin position="209"/>
        <end position="232"/>
    </location>
</feature>
<dbReference type="CDD" id="cd06261">
    <property type="entry name" value="TM_PBP2"/>
    <property type="match status" value="1"/>
</dbReference>
<dbReference type="PANTHER" id="PTHR32243">
    <property type="entry name" value="MALTOSE TRANSPORT SYSTEM PERMEASE-RELATED"/>
    <property type="match status" value="1"/>
</dbReference>
<dbReference type="PROSITE" id="PS50928">
    <property type="entry name" value="ABC_TM1"/>
    <property type="match status" value="1"/>
</dbReference>
<evidence type="ECO:0000256" key="5">
    <source>
        <dbReference type="ARBA" id="ARBA00022597"/>
    </source>
</evidence>
<reference evidence="12 13" key="1">
    <citation type="submission" date="2016-10" db="EMBL/GenBank/DDBJ databases">
        <authorList>
            <person name="de Groot N.N."/>
        </authorList>
    </citation>
    <scope>NUCLEOTIDE SEQUENCE [LARGE SCALE GENOMIC DNA]</scope>
    <source>
        <strain evidence="12 13">CGMCC 1.10331</strain>
    </source>
</reference>
<organism evidence="12 13">
    <name type="scientific">Halobellus limi</name>
    <dbReference type="NCBI Taxonomy" id="699433"/>
    <lineage>
        <taxon>Archaea</taxon>
        <taxon>Methanobacteriati</taxon>
        <taxon>Methanobacteriota</taxon>
        <taxon>Stenosarchaea group</taxon>
        <taxon>Halobacteria</taxon>
        <taxon>Halobacteriales</taxon>
        <taxon>Haloferacaceae</taxon>
        <taxon>Halobellus</taxon>
    </lineage>
</organism>
<dbReference type="PANTHER" id="PTHR32243:SF50">
    <property type="entry name" value="MALTOSE_MALTODEXTRIN TRANSPORT SYSTEM PERMEASE PROTEIN MALG"/>
    <property type="match status" value="1"/>
</dbReference>
<evidence type="ECO:0000256" key="9">
    <source>
        <dbReference type="RuleBase" id="RU363032"/>
    </source>
</evidence>